<sequence length="118" mass="13519">MEKHKSLHFPRCIFEIVKASYSWTLKLDSELGSVGKCCGMKLESGLLGITGMWETVRYLTLNWDILDGLTLLHRQRYGKVVIRFDCLQAIKCIQNSALMDLNSGLIRCIHQNLSHVEH</sequence>
<evidence type="ECO:0008006" key="3">
    <source>
        <dbReference type="Google" id="ProtNLM"/>
    </source>
</evidence>
<dbReference type="EMBL" id="JABFAC010000009">
    <property type="protein sequence ID" value="MBA0623375.1"/>
    <property type="molecule type" value="Genomic_DNA"/>
</dbReference>
<accession>A0A7J8SBT2</accession>
<evidence type="ECO:0000313" key="1">
    <source>
        <dbReference type="EMBL" id="MBA0623375.1"/>
    </source>
</evidence>
<organism evidence="1 2">
    <name type="scientific">Gossypium davidsonii</name>
    <name type="common">Davidson's cotton</name>
    <name type="synonym">Gossypium klotzschianum subsp. davidsonii</name>
    <dbReference type="NCBI Taxonomy" id="34287"/>
    <lineage>
        <taxon>Eukaryota</taxon>
        <taxon>Viridiplantae</taxon>
        <taxon>Streptophyta</taxon>
        <taxon>Embryophyta</taxon>
        <taxon>Tracheophyta</taxon>
        <taxon>Spermatophyta</taxon>
        <taxon>Magnoliopsida</taxon>
        <taxon>eudicotyledons</taxon>
        <taxon>Gunneridae</taxon>
        <taxon>Pentapetalae</taxon>
        <taxon>rosids</taxon>
        <taxon>malvids</taxon>
        <taxon>Malvales</taxon>
        <taxon>Malvaceae</taxon>
        <taxon>Malvoideae</taxon>
        <taxon>Gossypium</taxon>
    </lineage>
</organism>
<evidence type="ECO:0000313" key="2">
    <source>
        <dbReference type="Proteomes" id="UP000593561"/>
    </source>
</evidence>
<reference evidence="1 2" key="1">
    <citation type="journal article" date="2019" name="Genome Biol. Evol.">
        <title>Insights into the evolution of the New World diploid cottons (Gossypium, subgenus Houzingenia) based on genome sequencing.</title>
        <authorList>
            <person name="Grover C.E."/>
            <person name="Arick M.A. 2nd"/>
            <person name="Thrash A."/>
            <person name="Conover J.L."/>
            <person name="Sanders W.S."/>
            <person name="Peterson D.G."/>
            <person name="Frelichowski J.E."/>
            <person name="Scheffler J.A."/>
            <person name="Scheffler B.E."/>
            <person name="Wendel J.F."/>
        </authorList>
    </citation>
    <scope>NUCLEOTIDE SEQUENCE [LARGE SCALE GENOMIC DNA]</scope>
    <source>
        <strain evidence="1">27</strain>
        <tissue evidence="1">Leaf</tissue>
    </source>
</reference>
<comment type="caution">
    <text evidence="1">The sequence shown here is derived from an EMBL/GenBank/DDBJ whole genome shotgun (WGS) entry which is preliminary data.</text>
</comment>
<dbReference type="Proteomes" id="UP000593561">
    <property type="component" value="Unassembled WGS sequence"/>
</dbReference>
<protein>
    <recommendedName>
        <fullName evidence="3">RNase H type-1 domain-containing protein</fullName>
    </recommendedName>
</protein>
<keyword evidence="2" id="KW-1185">Reference proteome</keyword>
<dbReference type="AlphaFoldDB" id="A0A7J8SBT2"/>
<name>A0A7J8SBT2_GOSDV</name>
<gene>
    <name evidence="1" type="ORF">Godav_008846</name>
</gene>
<proteinExistence type="predicted"/>